<dbReference type="GO" id="GO:0016020">
    <property type="term" value="C:membrane"/>
    <property type="evidence" value="ECO:0007669"/>
    <property type="project" value="UniProtKB-SubCell"/>
</dbReference>
<evidence type="ECO:0000256" key="4">
    <source>
        <dbReference type="ARBA" id="ARBA00023136"/>
    </source>
</evidence>
<dbReference type="HOGENOM" id="CLU_024619_1_0_9"/>
<dbReference type="Pfam" id="PF01957">
    <property type="entry name" value="NfeD"/>
    <property type="match status" value="1"/>
</dbReference>
<dbReference type="Pfam" id="PF24961">
    <property type="entry name" value="NfeD_membrane"/>
    <property type="match status" value="1"/>
</dbReference>
<dbReference type="InterPro" id="IPR002810">
    <property type="entry name" value="NfeD-like_C"/>
</dbReference>
<evidence type="ECO:0000313" key="9">
    <source>
        <dbReference type="EMBL" id="ADI00987.1"/>
    </source>
</evidence>
<dbReference type="Gene3D" id="2.40.50.140">
    <property type="entry name" value="Nucleic acid-binding proteins"/>
    <property type="match status" value="1"/>
</dbReference>
<evidence type="ECO:0000256" key="2">
    <source>
        <dbReference type="ARBA" id="ARBA00022692"/>
    </source>
</evidence>
<keyword evidence="2 5" id="KW-0812">Transmembrane</keyword>
<dbReference type="InterPro" id="IPR052165">
    <property type="entry name" value="Membrane_assoc_protease"/>
</dbReference>
<dbReference type="EMBL" id="CP002048">
    <property type="protein sequence ID" value="ADI00987.1"/>
    <property type="molecule type" value="Genomic_DNA"/>
</dbReference>
<feature type="transmembrane region" description="Helical" evidence="5">
    <location>
        <begin position="344"/>
        <end position="362"/>
    </location>
</feature>
<dbReference type="InterPro" id="IPR056738">
    <property type="entry name" value="NfeD1b_N"/>
</dbReference>
<reference evidence="10" key="1">
    <citation type="journal article" date="2010" name="Stand. Genomic Sci.">
        <title>Complete genome sequence of Syntrophothermus lipocalidus type strain (TGB-C1T).</title>
        <authorList>
            <consortium name="US DOE Joint Genome Institute (JGI-PGF)"/>
            <person name="Djao O."/>
            <person name="Zhang X."/>
            <person name="Lucas S."/>
            <person name="Lapidus A."/>
            <person name="Glavina Del Rio T."/>
            <person name="Nolan M."/>
            <person name="Tice H."/>
            <person name="Cheng J."/>
            <person name="Han C."/>
            <person name="Tapia R."/>
            <person name="Goodwin L."/>
            <person name="Pitluck S."/>
            <person name="Liolios K."/>
            <person name="Ivanova N."/>
            <person name="Mavromatis K."/>
            <person name="Mikhailova N."/>
            <person name="Ovchinnikova G."/>
            <person name="Pati A."/>
            <person name="Brambilla E."/>
            <person name="Chen A."/>
            <person name="Palaniappan K."/>
            <person name="Land M."/>
            <person name="Hauser L."/>
            <person name="Chang Y."/>
            <person name="Jeffries C."/>
            <person name="Rohde M."/>
            <person name="Sikorski J."/>
            <person name="Spring S."/>
            <person name="Goker M."/>
            <person name="Detter J."/>
            <person name="Woyke T."/>
            <person name="Bristow J."/>
            <person name="Eisen J."/>
            <person name="Markowitz V."/>
            <person name="Hugenholtz P."/>
            <person name="Kyrpides N."/>
            <person name="Klenk H."/>
        </authorList>
    </citation>
    <scope>NUCLEOTIDE SEQUENCE [LARGE SCALE GENOMIC DNA]</scope>
    <source>
        <strain evidence="10">DSM 12680 / TGB-C1</strain>
    </source>
</reference>
<evidence type="ECO:0000256" key="3">
    <source>
        <dbReference type="ARBA" id="ARBA00022989"/>
    </source>
</evidence>
<dbReference type="SUPFAM" id="SSF141322">
    <property type="entry name" value="NfeD domain-like"/>
    <property type="match status" value="1"/>
</dbReference>
<feature type="transmembrane region" description="Helical" evidence="5">
    <location>
        <begin position="374"/>
        <end position="394"/>
    </location>
</feature>
<dbReference type="KEGG" id="slp:Slip_0188"/>
<dbReference type="CDD" id="cd07020">
    <property type="entry name" value="Clp_protease_NfeD_1"/>
    <property type="match status" value="1"/>
</dbReference>
<dbReference type="PANTHER" id="PTHR33507">
    <property type="entry name" value="INNER MEMBRANE PROTEIN YBBJ"/>
    <property type="match status" value="1"/>
</dbReference>
<reference evidence="9 10" key="2">
    <citation type="journal article" date="2010" name="Stand. Genomic Sci.">
        <title>Complete genome sequence of Syntrophothermus lipocalidus type strain (TGB-C1).</title>
        <authorList>
            <person name="Djao O.D."/>
            <person name="Zhang X."/>
            <person name="Lucas S."/>
            <person name="Lapidus A."/>
            <person name="Del Rio T.G."/>
            <person name="Nolan M."/>
            <person name="Tice H."/>
            <person name="Cheng J.F."/>
            <person name="Han C."/>
            <person name="Tapia R."/>
            <person name="Goodwin L."/>
            <person name="Pitluck S."/>
            <person name="Liolios K."/>
            <person name="Ivanova N."/>
            <person name="Mavromatis K."/>
            <person name="Mikhailova N."/>
            <person name="Ovchinnikova G."/>
            <person name="Pati A."/>
            <person name="Brambilla E."/>
            <person name="Chen A."/>
            <person name="Palaniappan K."/>
            <person name="Land M."/>
            <person name="Hauser L."/>
            <person name="Chang Y.J."/>
            <person name="Jeffries C.D."/>
            <person name="Rohde M."/>
            <person name="Sikorski J."/>
            <person name="Spring S."/>
            <person name="Goker M."/>
            <person name="Detter J.C."/>
            <person name="Woyke T."/>
            <person name="Bristow J."/>
            <person name="Eisen J.A."/>
            <person name="Markowitz V."/>
            <person name="Hugenholtz P."/>
            <person name="Kyrpides N.C."/>
            <person name="Klenk H.P."/>
        </authorList>
    </citation>
    <scope>NUCLEOTIDE SEQUENCE [LARGE SCALE GENOMIC DNA]</scope>
    <source>
        <strain evidence="10">DSM 12680 / TGB-C1</strain>
    </source>
</reference>
<evidence type="ECO:0000259" key="6">
    <source>
        <dbReference type="Pfam" id="PF01957"/>
    </source>
</evidence>
<dbReference type="PANTHER" id="PTHR33507:SF4">
    <property type="entry name" value="NODULATION COMPETITIVENESS PROTEIN NFED"/>
    <property type="match status" value="1"/>
</dbReference>
<proteinExistence type="predicted"/>
<dbReference type="Proteomes" id="UP000000378">
    <property type="component" value="Chromosome"/>
</dbReference>
<gene>
    <name evidence="9" type="ordered locus">Slip_0188</name>
</gene>
<accession>D7CJ98</accession>
<comment type="subcellular location">
    <subcellularLocation>
        <location evidence="1">Membrane</location>
        <topology evidence="1">Multi-pass membrane protein</topology>
    </subcellularLocation>
</comment>
<keyword evidence="3 5" id="KW-1133">Transmembrane helix</keyword>
<dbReference type="eggNOG" id="COG1030">
    <property type="taxonomic scope" value="Bacteria"/>
</dbReference>
<feature type="domain" description="NfeD-like C-terminal" evidence="6">
    <location>
        <begin position="406"/>
        <end position="461"/>
    </location>
</feature>
<dbReference type="InterPro" id="IPR012340">
    <property type="entry name" value="NA-bd_OB-fold"/>
</dbReference>
<feature type="domain" description="NfeD1b N-terminal" evidence="8">
    <location>
        <begin position="69"/>
        <end position="224"/>
    </location>
</feature>
<dbReference type="InterPro" id="IPR056739">
    <property type="entry name" value="NfeD_membrane"/>
</dbReference>
<feature type="transmembrane region" description="Helical" evidence="5">
    <location>
        <begin position="13"/>
        <end position="31"/>
    </location>
</feature>
<dbReference type="InterPro" id="IPR029045">
    <property type="entry name" value="ClpP/crotonase-like_dom_sf"/>
</dbReference>
<evidence type="ECO:0000256" key="5">
    <source>
        <dbReference type="SAM" id="Phobius"/>
    </source>
</evidence>
<dbReference type="SUPFAM" id="SSF52096">
    <property type="entry name" value="ClpP/crotonase"/>
    <property type="match status" value="1"/>
</dbReference>
<feature type="transmembrane region" description="Helical" evidence="5">
    <location>
        <begin position="319"/>
        <end position="339"/>
    </location>
</feature>
<dbReference type="Gene3D" id="3.90.226.10">
    <property type="entry name" value="2-enoyl-CoA Hydratase, Chain A, domain 1"/>
    <property type="match status" value="1"/>
</dbReference>
<dbReference type="RefSeq" id="WP_013174391.1">
    <property type="nucleotide sequence ID" value="NC_014220.1"/>
</dbReference>
<dbReference type="STRING" id="643648.Slip_0188"/>
<feature type="domain" description="NfeD integral membrane" evidence="7">
    <location>
        <begin position="273"/>
        <end position="391"/>
    </location>
</feature>
<sequence length="463" mass="48946">MDIKSHDGYFNKWRIPVVCLPIVLGLLTLMIHPPAAVTSHLAFTDMYSAKAAVVRDANSFVLVADITGPVVPVTARFVERVISLAEQKGATACVLQLNTPGGLYTTTQEIVAQILNSRVPVVVFVHPQGGWAGSAGTFITISAHVAAMSPGTRIGAAHPVNVGQPELSEVSGQKITEDAAAWARSIAQMRGRNAQAAELAVRESRSFSDVEALKENLIDLRASNLKNLLAGINGRTVLLASGERRTLQTEGAALMQVEMSFFEKVLHTVSDPNIAYLLMTLGMAGLMVEIYNPGLIFPGVVGAISLLLGLYSLGTLDAYAGGILFIILAFGFFIAEAFVPSHGALGTGGVVSFVVGSIMLFSNNPAGLKIRVSLIVTTSAFIAALLFLLVMAVVKGQKMPVATGKETLIGAVAVARTELNPRGTVFIAGENWNALSEEGRVEAGEEVVVTGIEGLMLKVKRKE</sequence>
<evidence type="ECO:0000259" key="7">
    <source>
        <dbReference type="Pfam" id="PF24961"/>
    </source>
</evidence>
<dbReference type="AlphaFoldDB" id="D7CJ98"/>
<evidence type="ECO:0000313" key="10">
    <source>
        <dbReference type="Proteomes" id="UP000000378"/>
    </source>
</evidence>
<feature type="transmembrane region" description="Helical" evidence="5">
    <location>
        <begin position="295"/>
        <end position="313"/>
    </location>
</feature>
<protein>
    <submittedName>
        <fullName evidence="9">Uncharacterized protein</fullName>
    </submittedName>
</protein>
<evidence type="ECO:0000259" key="8">
    <source>
        <dbReference type="Pfam" id="PF25145"/>
    </source>
</evidence>
<evidence type="ECO:0000256" key="1">
    <source>
        <dbReference type="ARBA" id="ARBA00004141"/>
    </source>
</evidence>
<organism evidence="9 10">
    <name type="scientific">Syntrophothermus lipocalidus (strain DSM 12680 / TGB-C1)</name>
    <dbReference type="NCBI Taxonomy" id="643648"/>
    <lineage>
        <taxon>Bacteria</taxon>
        <taxon>Bacillati</taxon>
        <taxon>Bacillota</taxon>
        <taxon>Clostridia</taxon>
        <taxon>Eubacteriales</taxon>
        <taxon>Syntrophomonadaceae</taxon>
        <taxon>Syntrophothermus</taxon>
    </lineage>
</organism>
<keyword evidence="4 5" id="KW-0472">Membrane</keyword>
<keyword evidence="10" id="KW-1185">Reference proteome</keyword>
<name>D7CJ98_SYNLT</name>
<dbReference type="Pfam" id="PF25145">
    <property type="entry name" value="NfeD1b_N"/>
    <property type="match status" value="1"/>
</dbReference>